<comment type="caution">
    <text evidence="6">The sequence shown here is derived from an EMBL/GenBank/DDBJ whole genome shotgun (WGS) entry which is preliminary data.</text>
</comment>
<accession>A0A542XKM7</accession>
<dbReference type="InterPro" id="IPR035992">
    <property type="entry name" value="Ricin_B-like_lectins"/>
</dbReference>
<dbReference type="AlphaFoldDB" id="A0A542XKM7"/>
<dbReference type="RefSeq" id="WP_016814146.1">
    <property type="nucleotide sequence ID" value="NZ_BOQM01000019.1"/>
</dbReference>
<evidence type="ECO:0000259" key="4">
    <source>
        <dbReference type="SMART" id="SM00458"/>
    </source>
</evidence>
<reference evidence="6 7" key="1">
    <citation type="submission" date="2019-06" db="EMBL/GenBank/DDBJ databases">
        <title>Sequencing the genomes of 1000 actinobacteria strains.</title>
        <authorList>
            <person name="Klenk H.-P."/>
        </authorList>
    </citation>
    <scope>NUCLEOTIDE SEQUENCE [LARGE SCALE GENOMIC DNA]</scope>
    <source>
        <strain evidence="6 7">DSM 44819</strain>
    </source>
</reference>
<dbReference type="PANTHER" id="PTHR34002:SF9">
    <property type="entry name" value="XYLOGLUCAN-SPECIFIC ENDO-BETA-1,4-GLUCANASE A"/>
    <property type="match status" value="1"/>
</dbReference>
<dbReference type="Gene3D" id="2.60.120.180">
    <property type="match status" value="1"/>
</dbReference>
<evidence type="ECO:0000313" key="7">
    <source>
        <dbReference type="Proteomes" id="UP000315983"/>
    </source>
</evidence>
<evidence type="ECO:0000313" key="8">
    <source>
        <dbReference type="Proteomes" id="UP000677457"/>
    </source>
</evidence>
<protein>
    <submittedName>
        <fullName evidence="5">Glycosyl hydrolase family 5</fullName>
    </submittedName>
    <submittedName>
        <fullName evidence="6">Ricin-type beta-trefoil lectin protein</fullName>
    </submittedName>
</protein>
<dbReference type="GeneID" id="93770805"/>
<dbReference type="InterPro" id="IPR013319">
    <property type="entry name" value="GH11/12"/>
</dbReference>
<evidence type="ECO:0000313" key="5">
    <source>
        <dbReference type="EMBL" id="GIM86040.1"/>
    </source>
</evidence>
<keyword evidence="6" id="KW-0430">Lectin</keyword>
<gene>
    <name evidence="6" type="ORF">FB564_1509</name>
    <name evidence="5" type="ORF">Sar04_27760</name>
</gene>
<dbReference type="GO" id="GO:0008810">
    <property type="term" value="F:cellulase activity"/>
    <property type="evidence" value="ECO:0007669"/>
    <property type="project" value="InterPro"/>
</dbReference>
<feature type="signal peptide" evidence="3">
    <location>
        <begin position="1"/>
        <end position="22"/>
    </location>
</feature>
<feature type="domain" description="Ricin B lectin" evidence="4">
    <location>
        <begin position="256"/>
        <end position="387"/>
    </location>
</feature>
<dbReference type="SUPFAM" id="SSF50370">
    <property type="entry name" value="Ricin B-like lectins"/>
    <property type="match status" value="1"/>
</dbReference>
<feature type="chain" id="PRO_5038677824" evidence="3">
    <location>
        <begin position="23"/>
        <end position="391"/>
    </location>
</feature>
<dbReference type="CDD" id="cd23418">
    <property type="entry name" value="beta-trefoil_Ricin_XLN-like"/>
    <property type="match status" value="1"/>
</dbReference>
<dbReference type="Pfam" id="PF00652">
    <property type="entry name" value="Ricin_B_lectin"/>
    <property type="match status" value="1"/>
</dbReference>
<dbReference type="EMBL" id="BOQM01000019">
    <property type="protein sequence ID" value="GIM86040.1"/>
    <property type="molecule type" value="Genomic_DNA"/>
</dbReference>
<dbReference type="Gene3D" id="2.80.10.50">
    <property type="match status" value="1"/>
</dbReference>
<dbReference type="GO" id="GO:0000272">
    <property type="term" value="P:polysaccharide catabolic process"/>
    <property type="evidence" value="ECO:0007669"/>
    <property type="project" value="UniProtKB-KW"/>
</dbReference>
<dbReference type="InterPro" id="IPR002594">
    <property type="entry name" value="GH12"/>
</dbReference>
<evidence type="ECO:0000313" key="6">
    <source>
        <dbReference type="EMBL" id="TQL36415.1"/>
    </source>
</evidence>
<keyword evidence="8" id="KW-1185">Reference proteome</keyword>
<comment type="similarity">
    <text evidence="1 2">Belongs to the glycosyl hydrolase 12 (cellulase H) family.</text>
</comment>
<sequence>MRRLAQALTVLAVLATATLVAAAPAQAVTICEQYGSTTVQNTYIVQNNRWGSAAQQCIDTTNSGFRITSQQGSTSPSGPPLSYPSMVLGCHYLNCSPGTNLPEKVGQISSVPSSISYSYAGGTYNAAYDIWLDPAPKTDGVNQMEIMIWFHRQGPIQPIGSPVGNTSVGGRSWQVWQGNNGGNDVVSYLAPGAIGSWSFDVKDFINDVVARTQVTNDWYLTSLQAGFEPWSGGVGLSVDSFSATVTVGTNPPPPPGTSGTIVGQGSGRCLDLVDLGTADGTPIQLWDCTANWNQLWTRTGNTFVNPQTSKCLDVAGGSTANGARVQLYTCNGTGAQNWQVNGDGTITNPQSGKCLDAVERGTANGTRIQIWDCYGGGTQANQVWTVNGRTR</sequence>
<dbReference type="PANTHER" id="PTHR34002">
    <property type="entry name" value="BLR1656 PROTEIN"/>
    <property type="match status" value="1"/>
</dbReference>
<dbReference type="SUPFAM" id="SSF49899">
    <property type="entry name" value="Concanavalin A-like lectins/glucanases"/>
    <property type="match status" value="1"/>
</dbReference>
<dbReference type="Proteomes" id="UP000315983">
    <property type="component" value="Unassembled WGS sequence"/>
</dbReference>
<proteinExistence type="inferred from homology"/>
<keyword evidence="2" id="KW-0119">Carbohydrate metabolism</keyword>
<evidence type="ECO:0000256" key="1">
    <source>
        <dbReference type="ARBA" id="ARBA00005519"/>
    </source>
</evidence>
<keyword evidence="3" id="KW-0732">Signal</keyword>
<organism evidence="6 7">
    <name type="scientific">Salinispora arenicola</name>
    <dbReference type="NCBI Taxonomy" id="168697"/>
    <lineage>
        <taxon>Bacteria</taxon>
        <taxon>Bacillati</taxon>
        <taxon>Actinomycetota</taxon>
        <taxon>Actinomycetes</taxon>
        <taxon>Micromonosporales</taxon>
        <taxon>Micromonosporaceae</taxon>
        <taxon>Salinispora</taxon>
    </lineage>
</organism>
<dbReference type="Pfam" id="PF01670">
    <property type="entry name" value="Glyco_hydro_12"/>
    <property type="match status" value="1"/>
</dbReference>
<dbReference type="SMART" id="SM00458">
    <property type="entry name" value="RICIN"/>
    <property type="match status" value="1"/>
</dbReference>
<evidence type="ECO:0000256" key="3">
    <source>
        <dbReference type="SAM" id="SignalP"/>
    </source>
</evidence>
<dbReference type="Proteomes" id="UP000677457">
    <property type="component" value="Unassembled WGS sequence"/>
</dbReference>
<dbReference type="GO" id="GO:0030246">
    <property type="term" value="F:carbohydrate binding"/>
    <property type="evidence" value="ECO:0007669"/>
    <property type="project" value="UniProtKB-KW"/>
</dbReference>
<name>A0A542XKM7_SALAC</name>
<keyword evidence="2" id="KW-0326">Glycosidase</keyword>
<dbReference type="InterPro" id="IPR000772">
    <property type="entry name" value="Ricin_B_lectin"/>
</dbReference>
<dbReference type="PROSITE" id="PS50231">
    <property type="entry name" value="RICIN_B_LECTIN"/>
    <property type="match status" value="1"/>
</dbReference>
<dbReference type="InterPro" id="IPR013320">
    <property type="entry name" value="ConA-like_dom_sf"/>
</dbReference>
<evidence type="ECO:0000256" key="2">
    <source>
        <dbReference type="RuleBase" id="RU361163"/>
    </source>
</evidence>
<reference evidence="5 8" key="2">
    <citation type="submission" date="2021-03" db="EMBL/GenBank/DDBJ databases">
        <title>Whole genome shotgun sequence of Salinispora arenicola NBRC 105043.</title>
        <authorList>
            <person name="Komaki H."/>
            <person name="Tamura T."/>
        </authorList>
    </citation>
    <scope>NUCLEOTIDE SEQUENCE [LARGE SCALE GENOMIC DNA]</scope>
    <source>
        <strain evidence="5 8">NBRC 105043</strain>
    </source>
</reference>
<keyword evidence="2 5" id="KW-0378">Hydrolase</keyword>
<dbReference type="EMBL" id="VFOL01000001">
    <property type="protein sequence ID" value="TQL36415.1"/>
    <property type="molecule type" value="Genomic_DNA"/>
</dbReference>
<keyword evidence="2" id="KW-0624">Polysaccharide degradation</keyword>